<dbReference type="CDD" id="cd20264">
    <property type="entry name" value="Complex1_LYR_LYRM4"/>
    <property type="match status" value="1"/>
</dbReference>
<evidence type="ECO:0000313" key="3">
    <source>
        <dbReference type="EMBL" id="PKI82783.1"/>
    </source>
</evidence>
<dbReference type="STRING" id="2020962.A0A2N1J8B3"/>
<sequence length="144" mass="16011">MSAAPSKQQILALYRAHISAARSFSSYNFREYFMRRTRDSFRAHLFPETSIEAKELSKSAATLASVPTSTAPQQVPTSPLSETSLKQFYENAQEELKALQRAAVTNMMYAGSSRLVVEDQRMRDWVVRTSPEAEGGAGGDAEQK</sequence>
<keyword evidence="4" id="KW-1185">Reference proteome</keyword>
<dbReference type="PANTHER" id="PTHR13166">
    <property type="entry name" value="PROTEIN C6ORF149"/>
    <property type="match status" value="1"/>
</dbReference>
<proteinExistence type="inferred from homology"/>
<accession>A0A2N1J8B3</accession>
<evidence type="ECO:0000259" key="2">
    <source>
        <dbReference type="Pfam" id="PF05347"/>
    </source>
</evidence>
<dbReference type="Pfam" id="PF05347">
    <property type="entry name" value="Complex1_LYR"/>
    <property type="match status" value="1"/>
</dbReference>
<evidence type="ECO:0000256" key="1">
    <source>
        <dbReference type="ARBA" id="ARBA00009508"/>
    </source>
</evidence>
<gene>
    <name evidence="3" type="ORF">MVES_003268</name>
</gene>
<dbReference type="InterPro" id="IPR008011">
    <property type="entry name" value="Complex1_LYR_dom"/>
</dbReference>
<dbReference type="AlphaFoldDB" id="A0A2N1J8B3"/>
<dbReference type="InterPro" id="IPR051522">
    <property type="entry name" value="ISC_assembly_LYR"/>
</dbReference>
<dbReference type="Proteomes" id="UP000232875">
    <property type="component" value="Unassembled WGS sequence"/>
</dbReference>
<dbReference type="PANTHER" id="PTHR13166:SF7">
    <property type="entry name" value="LYR MOTIF-CONTAINING PROTEIN 4"/>
    <property type="match status" value="1"/>
</dbReference>
<evidence type="ECO:0000313" key="4">
    <source>
        <dbReference type="Proteomes" id="UP000232875"/>
    </source>
</evidence>
<name>A0A2N1J8B3_9BASI</name>
<dbReference type="OrthoDB" id="275715at2759"/>
<dbReference type="EMBL" id="KZ454993">
    <property type="protein sequence ID" value="PKI82783.1"/>
    <property type="molecule type" value="Genomic_DNA"/>
</dbReference>
<comment type="similarity">
    <text evidence="1">Belongs to the complex I LYR family.</text>
</comment>
<dbReference type="GO" id="GO:1990221">
    <property type="term" value="C:L-cysteine desulfurase complex"/>
    <property type="evidence" value="ECO:0007669"/>
    <property type="project" value="TreeGrafter"/>
</dbReference>
<dbReference type="GO" id="GO:0016226">
    <property type="term" value="P:iron-sulfur cluster assembly"/>
    <property type="evidence" value="ECO:0007669"/>
    <property type="project" value="InterPro"/>
</dbReference>
<organism evidence="3 4">
    <name type="scientific">Malassezia vespertilionis</name>
    <dbReference type="NCBI Taxonomy" id="2020962"/>
    <lineage>
        <taxon>Eukaryota</taxon>
        <taxon>Fungi</taxon>
        <taxon>Dikarya</taxon>
        <taxon>Basidiomycota</taxon>
        <taxon>Ustilaginomycotina</taxon>
        <taxon>Malasseziomycetes</taxon>
        <taxon>Malasseziales</taxon>
        <taxon>Malasseziaceae</taxon>
        <taxon>Malassezia</taxon>
    </lineage>
</organism>
<feature type="domain" description="Complex 1 LYR protein" evidence="2">
    <location>
        <begin position="8"/>
        <end position="44"/>
    </location>
</feature>
<reference evidence="3 4" key="1">
    <citation type="submission" date="2017-10" db="EMBL/GenBank/DDBJ databases">
        <title>A novel species of cold-tolerant Malassezia isolated from bats.</title>
        <authorList>
            <person name="Lorch J.M."/>
            <person name="Palmer J.M."/>
            <person name="Vanderwolf K.J."/>
            <person name="Schmidt K.Z."/>
            <person name="Verant M.L."/>
            <person name="Weller T.J."/>
            <person name="Blehert D.S."/>
        </authorList>
    </citation>
    <scope>NUCLEOTIDE SEQUENCE [LARGE SCALE GENOMIC DNA]</scope>
    <source>
        <strain evidence="3 4">NWHC:44797-103</strain>
    </source>
</reference>
<dbReference type="GO" id="GO:0005739">
    <property type="term" value="C:mitochondrion"/>
    <property type="evidence" value="ECO:0007669"/>
    <property type="project" value="TreeGrafter"/>
</dbReference>
<dbReference type="InterPro" id="IPR045297">
    <property type="entry name" value="Complex1_LYR_LYRM4"/>
</dbReference>
<protein>
    <recommendedName>
        <fullName evidence="2">Complex 1 LYR protein domain-containing protein</fullName>
    </recommendedName>
</protein>